<keyword evidence="2" id="KW-0472">Membrane</keyword>
<feature type="chain" id="PRO_5013233379" description="TPM domain-containing protein" evidence="3">
    <location>
        <begin position="26"/>
        <end position="270"/>
    </location>
</feature>
<reference evidence="5" key="1">
    <citation type="submission" date="2017-05" db="EMBL/GenBank/DDBJ databases">
        <title>The Genome Sequence of Enterococcus sp. 9D6_DIV0238.</title>
        <authorList>
            <consortium name="The Broad Institute Genomics Platform"/>
            <consortium name="The Broad Institute Genomic Center for Infectious Diseases"/>
            <person name="Earl A."/>
            <person name="Manson A."/>
            <person name="Schwartman J."/>
            <person name="Gilmore M."/>
            <person name="Abouelleil A."/>
            <person name="Cao P."/>
            <person name="Chapman S."/>
            <person name="Cusick C."/>
            <person name="Shea T."/>
            <person name="Young S."/>
            <person name="Neafsey D."/>
            <person name="Nusbaum C."/>
            <person name="Birren B."/>
        </authorList>
    </citation>
    <scope>NUCLEOTIDE SEQUENCE [LARGE SCALE GENOMIC DNA]</scope>
    <source>
        <strain evidence="5">9D6_DIV0238</strain>
    </source>
</reference>
<keyword evidence="2" id="KW-0812">Transmembrane</keyword>
<sequence length="270" mass="30046">MIKKMPLWFLTCFVLLFGFSVQSYAAEDSIDDQAGLFTSEQVDRLKEMIAPIEAKTKARIFIVTNTDNEIDSTRFADYYMLDRIGKDQNGVTFYIDMNQRKSVISTSGNMIDYLTDKRNDQMQDNIGPSLTNKNYFQAAQTFLEDTSRFFDQGVPGGHYRVDTETGKITRYKVLTTTEILIALIASVILSGIFFAISVSKYQLKFGTYSYPFREKATLHLTSKNDRLINSFVTTRRIPRNNSNGGGSGGGGGSSTHSTGGGTFGGSSRGF</sequence>
<dbReference type="Proteomes" id="UP000196151">
    <property type="component" value="Chromosome"/>
</dbReference>
<dbReference type="EMBL" id="CP147246">
    <property type="protein sequence ID" value="WYJ93022.1"/>
    <property type="molecule type" value="Genomic_DNA"/>
</dbReference>
<feature type="signal peptide" evidence="3">
    <location>
        <begin position="1"/>
        <end position="25"/>
    </location>
</feature>
<dbReference type="OrthoDB" id="9806054at2"/>
<evidence type="ECO:0000313" key="7">
    <source>
        <dbReference type="Proteomes" id="UP000196151"/>
    </source>
</evidence>
<evidence type="ECO:0000256" key="2">
    <source>
        <dbReference type="SAM" id="Phobius"/>
    </source>
</evidence>
<name>A0A200JF30_9ENTE</name>
<dbReference type="Gene3D" id="3.10.310.50">
    <property type="match status" value="1"/>
</dbReference>
<evidence type="ECO:0000256" key="3">
    <source>
        <dbReference type="SAM" id="SignalP"/>
    </source>
</evidence>
<protein>
    <recommendedName>
        <fullName evidence="4">TPM domain-containing protein</fullName>
    </recommendedName>
</protein>
<organism evidence="5">
    <name type="scientific">Candidatus Enterococcus dunnyi</name>
    <dbReference type="NCBI Taxonomy" id="1834192"/>
    <lineage>
        <taxon>Bacteria</taxon>
        <taxon>Bacillati</taxon>
        <taxon>Bacillota</taxon>
        <taxon>Bacilli</taxon>
        <taxon>Lactobacillales</taxon>
        <taxon>Enterococcaceae</taxon>
        <taxon>Enterococcus</taxon>
    </lineage>
</organism>
<evidence type="ECO:0000313" key="5">
    <source>
        <dbReference type="EMBL" id="OUZ35718.1"/>
    </source>
</evidence>
<gene>
    <name evidence="6" type="ORF">A5889_000501</name>
    <name evidence="5" type="ORF">A5889_001194</name>
</gene>
<feature type="domain" description="TPM" evidence="4">
    <location>
        <begin position="31"/>
        <end position="145"/>
    </location>
</feature>
<reference evidence="6" key="3">
    <citation type="submission" date="2024-03" db="EMBL/GenBank/DDBJ databases">
        <title>The Genome Sequence of Enterococcus sp. DIV0238c.</title>
        <authorList>
            <consortium name="The Broad Institute Genomics Platform"/>
            <consortium name="The Broad Institute Microbial Omics Core"/>
            <consortium name="The Broad Institute Genomic Center for Infectious Diseases"/>
            <person name="Earl A."/>
            <person name="Manson A."/>
            <person name="Gilmore M."/>
            <person name="Schwartman J."/>
            <person name="Shea T."/>
            <person name="Abouelleil A."/>
            <person name="Cao P."/>
            <person name="Chapman S."/>
            <person name="Cusick C."/>
            <person name="Young S."/>
            <person name="Neafsey D."/>
            <person name="Nusbaum C."/>
            <person name="Birren B."/>
        </authorList>
    </citation>
    <scope>NUCLEOTIDE SEQUENCE</scope>
    <source>
        <strain evidence="6">9D6_DIV0238</strain>
    </source>
</reference>
<feature type="compositionally biased region" description="Gly residues" evidence="1">
    <location>
        <begin position="243"/>
        <end position="270"/>
    </location>
</feature>
<reference evidence="6" key="2">
    <citation type="submission" date="2017-05" db="EMBL/GenBank/DDBJ databases">
        <authorList>
            <consortium name="The Broad Institute Genomics Platform"/>
            <consortium name="The Broad Institute Genomic Center for Infectious Diseases"/>
            <person name="Earl A."/>
            <person name="Manson A."/>
            <person name="Schwartman J."/>
            <person name="Gilmore M."/>
            <person name="Abouelleil A."/>
            <person name="Cao P."/>
            <person name="Chapman S."/>
            <person name="Cusick C."/>
            <person name="Shea T."/>
            <person name="Young S."/>
            <person name="Neafsey D."/>
            <person name="Nusbaum C."/>
            <person name="Birren B."/>
        </authorList>
    </citation>
    <scope>NUCLEOTIDE SEQUENCE</scope>
    <source>
        <strain evidence="6">9D6_DIV0238</strain>
    </source>
</reference>
<accession>A0A200JF30</accession>
<dbReference type="Pfam" id="PF04536">
    <property type="entry name" value="TPM_phosphatase"/>
    <property type="match status" value="1"/>
</dbReference>
<feature type="transmembrane region" description="Helical" evidence="2">
    <location>
        <begin position="179"/>
        <end position="198"/>
    </location>
</feature>
<feature type="region of interest" description="Disordered" evidence="1">
    <location>
        <begin position="234"/>
        <end position="270"/>
    </location>
</feature>
<keyword evidence="3" id="KW-0732">Signal</keyword>
<evidence type="ECO:0000313" key="6">
    <source>
        <dbReference type="EMBL" id="WYJ93022.1"/>
    </source>
</evidence>
<dbReference type="EMBL" id="NIBQ01000001">
    <property type="protein sequence ID" value="OUZ35718.1"/>
    <property type="molecule type" value="Genomic_DNA"/>
</dbReference>
<proteinExistence type="predicted"/>
<keyword evidence="2" id="KW-1133">Transmembrane helix</keyword>
<dbReference type="AlphaFoldDB" id="A0A200JF30"/>
<keyword evidence="7" id="KW-1185">Reference proteome</keyword>
<evidence type="ECO:0000259" key="4">
    <source>
        <dbReference type="Pfam" id="PF04536"/>
    </source>
</evidence>
<evidence type="ECO:0000256" key="1">
    <source>
        <dbReference type="SAM" id="MobiDB-lite"/>
    </source>
</evidence>
<dbReference type="InterPro" id="IPR007621">
    <property type="entry name" value="TPM_dom"/>
</dbReference>